<dbReference type="Proteomes" id="UP000036367">
    <property type="component" value="Unassembled WGS sequence"/>
</dbReference>
<feature type="region of interest" description="Disordered" evidence="1">
    <location>
        <begin position="1"/>
        <end position="37"/>
    </location>
</feature>
<name>A0A0J1BD01_RHOIS</name>
<reference evidence="2" key="1">
    <citation type="submission" date="2015-05" db="EMBL/GenBank/DDBJ databases">
        <title>Permanent draft genome of Rhodopirellula islandicus K833.</title>
        <authorList>
            <person name="Kizina J."/>
            <person name="Richter M."/>
            <person name="Glockner F.O."/>
            <person name="Harder J."/>
        </authorList>
    </citation>
    <scope>NUCLEOTIDE SEQUENCE [LARGE SCALE GENOMIC DNA]</scope>
    <source>
        <strain evidence="2">K833</strain>
    </source>
</reference>
<accession>A0A0J1BD01</accession>
<organism evidence="2 3">
    <name type="scientific">Rhodopirellula islandica</name>
    <dbReference type="NCBI Taxonomy" id="595434"/>
    <lineage>
        <taxon>Bacteria</taxon>
        <taxon>Pseudomonadati</taxon>
        <taxon>Planctomycetota</taxon>
        <taxon>Planctomycetia</taxon>
        <taxon>Pirellulales</taxon>
        <taxon>Pirellulaceae</taxon>
        <taxon>Rhodopirellula</taxon>
    </lineage>
</organism>
<proteinExistence type="predicted"/>
<dbReference type="EMBL" id="LECT01000028">
    <property type="protein sequence ID" value="KLU04475.1"/>
    <property type="molecule type" value="Genomic_DNA"/>
</dbReference>
<dbReference type="STRING" id="595434.RISK_003529"/>
<keyword evidence="3" id="KW-1185">Reference proteome</keyword>
<evidence type="ECO:0000313" key="2">
    <source>
        <dbReference type="EMBL" id="KLU04475.1"/>
    </source>
</evidence>
<protein>
    <submittedName>
        <fullName evidence="2">Uncharacterized protein</fullName>
    </submittedName>
</protein>
<evidence type="ECO:0000313" key="3">
    <source>
        <dbReference type="Proteomes" id="UP000036367"/>
    </source>
</evidence>
<sequence length="37" mass="4104">MVRANSPVPPDRRGHAASECPSRNLLRTSPVEEVVQF</sequence>
<evidence type="ECO:0000256" key="1">
    <source>
        <dbReference type="SAM" id="MobiDB-lite"/>
    </source>
</evidence>
<comment type="caution">
    <text evidence="2">The sequence shown here is derived from an EMBL/GenBank/DDBJ whole genome shotgun (WGS) entry which is preliminary data.</text>
</comment>
<gene>
    <name evidence="2" type="ORF">RISK_003529</name>
</gene>
<dbReference type="AlphaFoldDB" id="A0A0J1BD01"/>
<dbReference type="PATRIC" id="fig|595434.4.peg.3360"/>